<evidence type="ECO:0000256" key="1">
    <source>
        <dbReference type="SAM" id="Phobius"/>
    </source>
</evidence>
<comment type="caution">
    <text evidence="2">The sequence shown here is derived from an EMBL/GenBank/DDBJ whole genome shotgun (WGS) entry which is preliminary data.</text>
</comment>
<dbReference type="PANTHER" id="PTHR33802:SF1">
    <property type="entry name" value="XK-RELATED PROTEIN"/>
    <property type="match status" value="1"/>
</dbReference>
<feature type="transmembrane region" description="Helical" evidence="1">
    <location>
        <begin position="219"/>
        <end position="235"/>
    </location>
</feature>
<keyword evidence="1" id="KW-0812">Transmembrane</keyword>
<feature type="transmembrane region" description="Helical" evidence="1">
    <location>
        <begin position="66"/>
        <end position="87"/>
    </location>
</feature>
<name>A0A147INH3_9SPHN</name>
<keyword evidence="1" id="KW-0472">Membrane</keyword>
<dbReference type="PATRIC" id="fig|172044.3.peg.2998"/>
<dbReference type="Proteomes" id="UP000073923">
    <property type="component" value="Unassembled WGS sequence"/>
</dbReference>
<dbReference type="PANTHER" id="PTHR33802">
    <property type="entry name" value="SI:CH211-161H7.5-RELATED"/>
    <property type="match status" value="1"/>
</dbReference>
<feature type="transmembrane region" description="Helical" evidence="1">
    <location>
        <begin position="241"/>
        <end position="260"/>
    </location>
</feature>
<keyword evidence="1" id="KW-1133">Transmembrane helix</keyword>
<organism evidence="2 3">
    <name type="scientific">Sphingomonas yabuuchiae</name>
    <dbReference type="NCBI Taxonomy" id="172044"/>
    <lineage>
        <taxon>Bacteria</taxon>
        <taxon>Pseudomonadati</taxon>
        <taxon>Pseudomonadota</taxon>
        <taxon>Alphaproteobacteria</taxon>
        <taxon>Sphingomonadales</taxon>
        <taxon>Sphingomonadaceae</taxon>
        <taxon>Sphingomonas</taxon>
    </lineage>
</organism>
<dbReference type="EMBL" id="LDTF01000075">
    <property type="protein sequence ID" value="KTT96841.1"/>
    <property type="molecule type" value="Genomic_DNA"/>
</dbReference>
<feature type="transmembrane region" description="Helical" evidence="1">
    <location>
        <begin position="26"/>
        <end position="46"/>
    </location>
</feature>
<gene>
    <name evidence="2" type="ORF">NS355_13290</name>
</gene>
<feature type="transmembrane region" description="Helical" evidence="1">
    <location>
        <begin position="156"/>
        <end position="181"/>
    </location>
</feature>
<sequence length="284" mass="29376">MNTLHSTNSGDGSTPFSPGATIAARLAVVVAAVFQVATPILPGLGIGRQIGQQSSSVQALITPAGWTFSIWLLLYAGSLAYAVYQALPAQRGSHALSKVRWASAGAFIGNGLWALYTQLADLTFVSVLIIAGSLACLLHIYRHLAAERALTRGERYVVALPLSALAAWLTAATIVNIAATLNYYGVDPAVDKATIGGAIILIGGAIAAAAIWRGKGNPWFALVFLWALLGIYGRNGHIPAIAAACVVSAFAVVVVTVSALRCEGARSLWLGEAASNAVSIQRAG</sequence>
<evidence type="ECO:0008006" key="4">
    <source>
        <dbReference type="Google" id="ProtNLM"/>
    </source>
</evidence>
<reference evidence="2 3" key="1">
    <citation type="journal article" date="2016" name="Front. Microbiol.">
        <title>Genomic Resource of Rice Seed Associated Bacteria.</title>
        <authorList>
            <person name="Midha S."/>
            <person name="Bansal K."/>
            <person name="Sharma S."/>
            <person name="Kumar N."/>
            <person name="Patil P.P."/>
            <person name="Chaudhry V."/>
            <person name="Patil P.B."/>
        </authorList>
    </citation>
    <scope>NUCLEOTIDE SEQUENCE [LARGE SCALE GENOMIC DNA]</scope>
    <source>
        <strain evidence="2 3">NS355</strain>
    </source>
</reference>
<protein>
    <recommendedName>
        <fullName evidence="4">Tryptophan-rich sensory protein</fullName>
    </recommendedName>
</protein>
<accession>A0A147INH3</accession>
<evidence type="ECO:0000313" key="2">
    <source>
        <dbReference type="EMBL" id="KTT96841.1"/>
    </source>
</evidence>
<dbReference type="AlphaFoldDB" id="A0A147INH3"/>
<feature type="transmembrane region" description="Helical" evidence="1">
    <location>
        <begin position="122"/>
        <end position="144"/>
    </location>
</feature>
<feature type="transmembrane region" description="Helical" evidence="1">
    <location>
        <begin position="193"/>
        <end position="212"/>
    </location>
</feature>
<evidence type="ECO:0000313" key="3">
    <source>
        <dbReference type="Proteomes" id="UP000073923"/>
    </source>
</evidence>
<proteinExistence type="predicted"/>